<protein>
    <submittedName>
        <fullName evidence="8">Cache domain-containing protein</fullName>
    </submittedName>
</protein>
<sequence>MNLRTRILIIVVAALIGMVVMAAGGLLQLRQSMYEERESQIAQHLIFAKAKMKYFQAQEAAGKMTREEAQKRAVEVIAAQNTKEDYFIIRALADNMLLSHGDVKRIGKPDAGGKTPDGRPVLEVYKENIAKSQKGVGFITLMAVRPGSGDKTQYKKINGATVFEPWNWMIAYGAFVDDVDSAFWQDAARMLVIGVALIGIVAFLAIRTMRSILGQLGGEPQ</sequence>
<feature type="domain" description="Single Cache" evidence="7">
    <location>
        <begin position="30"/>
        <end position="123"/>
    </location>
</feature>
<dbReference type="AlphaFoldDB" id="A0A1I5E763"/>
<evidence type="ECO:0000256" key="6">
    <source>
        <dbReference type="SAM" id="Phobius"/>
    </source>
</evidence>
<dbReference type="GO" id="GO:0005886">
    <property type="term" value="C:plasma membrane"/>
    <property type="evidence" value="ECO:0007669"/>
    <property type="project" value="UniProtKB-SubCell"/>
</dbReference>
<evidence type="ECO:0000259" key="7">
    <source>
        <dbReference type="SMART" id="SM01049"/>
    </source>
</evidence>
<evidence type="ECO:0000256" key="3">
    <source>
        <dbReference type="ARBA" id="ARBA00022692"/>
    </source>
</evidence>
<dbReference type="STRING" id="83765.SAMN05660284_02849"/>
<gene>
    <name evidence="8" type="ORF">SAMN05660284_02849</name>
</gene>
<proteinExistence type="predicted"/>
<feature type="transmembrane region" description="Helical" evidence="6">
    <location>
        <begin position="187"/>
        <end position="206"/>
    </location>
</feature>
<keyword evidence="3 6" id="KW-0812">Transmembrane</keyword>
<keyword evidence="2" id="KW-1003">Cell membrane</keyword>
<evidence type="ECO:0000256" key="2">
    <source>
        <dbReference type="ARBA" id="ARBA00022475"/>
    </source>
</evidence>
<dbReference type="SMART" id="SM01049">
    <property type="entry name" value="Cache_2"/>
    <property type="match status" value="1"/>
</dbReference>
<evidence type="ECO:0000256" key="1">
    <source>
        <dbReference type="ARBA" id="ARBA00004651"/>
    </source>
</evidence>
<dbReference type="Pfam" id="PF17200">
    <property type="entry name" value="sCache_2"/>
    <property type="match status" value="1"/>
</dbReference>
<dbReference type="Gene3D" id="3.30.450.20">
    <property type="entry name" value="PAS domain"/>
    <property type="match status" value="1"/>
</dbReference>
<feature type="transmembrane region" description="Helical" evidence="6">
    <location>
        <begin position="6"/>
        <end position="27"/>
    </location>
</feature>
<evidence type="ECO:0000256" key="4">
    <source>
        <dbReference type="ARBA" id="ARBA00022989"/>
    </source>
</evidence>
<evidence type="ECO:0000313" key="9">
    <source>
        <dbReference type="Proteomes" id="UP000242869"/>
    </source>
</evidence>
<dbReference type="EMBL" id="FOVE01000044">
    <property type="protein sequence ID" value="SFO07335.1"/>
    <property type="molecule type" value="Genomic_DNA"/>
</dbReference>
<feature type="non-terminal residue" evidence="8">
    <location>
        <position position="221"/>
    </location>
</feature>
<keyword evidence="5 6" id="KW-0472">Membrane</keyword>
<dbReference type="Proteomes" id="UP000242869">
    <property type="component" value="Unassembled WGS sequence"/>
</dbReference>
<dbReference type="InterPro" id="IPR033480">
    <property type="entry name" value="sCache_2"/>
</dbReference>
<comment type="subcellular location">
    <subcellularLocation>
        <location evidence="1">Cell membrane</location>
        <topology evidence="1">Multi-pass membrane protein</topology>
    </subcellularLocation>
</comment>
<reference evidence="9" key="1">
    <citation type="submission" date="2016-10" db="EMBL/GenBank/DDBJ databases">
        <authorList>
            <person name="Varghese N."/>
            <person name="Submissions S."/>
        </authorList>
    </citation>
    <scope>NUCLEOTIDE SEQUENCE [LARGE SCALE GENOMIC DNA]</scope>
    <source>
        <strain evidence="9">DSM 6150</strain>
    </source>
</reference>
<evidence type="ECO:0000313" key="8">
    <source>
        <dbReference type="EMBL" id="SFO07335.1"/>
    </source>
</evidence>
<evidence type="ECO:0000256" key="5">
    <source>
        <dbReference type="ARBA" id="ARBA00023136"/>
    </source>
</evidence>
<name>A0A1I5E763_9NEIS</name>
<keyword evidence="9" id="KW-1185">Reference proteome</keyword>
<keyword evidence="4 6" id="KW-1133">Transmembrane helix</keyword>
<dbReference type="RefSeq" id="WP_177187909.1">
    <property type="nucleotide sequence ID" value="NZ_FOVE01000044.1"/>
</dbReference>
<organism evidence="8 9">
    <name type="scientific">Formivibrio citricus</name>
    <dbReference type="NCBI Taxonomy" id="83765"/>
    <lineage>
        <taxon>Bacteria</taxon>
        <taxon>Pseudomonadati</taxon>
        <taxon>Pseudomonadota</taxon>
        <taxon>Betaproteobacteria</taxon>
        <taxon>Neisseriales</taxon>
        <taxon>Chitinibacteraceae</taxon>
        <taxon>Formivibrio</taxon>
    </lineage>
</organism>
<accession>A0A1I5E763</accession>